<evidence type="ECO:0000259" key="1">
    <source>
        <dbReference type="Pfam" id="PF01909"/>
    </source>
</evidence>
<accession>X1LBI7</accession>
<dbReference type="EMBL" id="BARV01002390">
    <property type="protein sequence ID" value="GAH91463.1"/>
    <property type="molecule type" value="Genomic_DNA"/>
</dbReference>
<gene>
    <name evidence="2" type="ORF">S06H3_06208</name>
</gene>
<comment type="caution">
    <text evidence="2">The sequence shown here is derived from an EMBL/GenBank/DDBJ whole genome shotgun (WGS) entry which is preliminary data.</text>
</comment>
<dbReference type="SUPFAM" id="SSF46785">
    <property type="entry name" value="Winged helix' DNA-binding domain"/>
    <property type="match status" value="1"/>
</dbReference>
<dbReference type="GO" id="GO:0016779">
    <property type="term" value="F:nucleotidyltransferase activity"/>
    <property type="evidence" value="ECO:0007669"/>
    <property type="project" value="InterPro"/>
</dbReference>
<protein>
    <recommendedName>
        <fullName evidence="1">Polymerase nucleotidyl transferase domain-containing protein</fullName>
    </recommendedName>
</protein>
<dbReference type="PANTHER" id="PTHR33933:SF1">
    <property type="entry name" value="PROTEIN ADENYLYLTRANSFERASE MNTA-RELATED"/>
    <property type="match status" value="1"/>
</dbReference>
<dbReference type="InterPro" id="IPR002934">
    <property type="entry name" value="Polymerase_NTP_transf_dom"/>
</dbReference>
<dbReference type="Pfam" id="PF01909">
    <property type="entry name" value="NTP_transf_2"/>
    <property type="match status" value="1"/>
</dbReference>
<name>X1LBI7_9ZZZZ</name>
<dbReference type="InterPro" id="IPR052548">
    <property type="entry name" value="Type_VII_TA_antitoxin"/>
</dbReference>
<reference evidence="2" key="1">
    <citation type="journal article" date="2014" name="Front. Microbiol.">
        <title>High frequency of phylogenetically diverse reductive dehalogenase-homologous genes in deep subseafloor sedimentary metagenomes.</title>
        <authorList>
            <person name="Kawai M."/>
            <person name="Futagami T."/>
            <person name="Toyoda A."/>
            <person name="Takaki Y."/>
            <person name="Nishi S."/>
            <person name="Hori S."/>
            <person name="Arai W."/>
            <person name="Tsubouchi T."/>
            <person name="Morono Y."/>
            <person name="Uchiyama I."/>
            <person name="Ito T."/>
            <person name="Fujiyama A."/>
            <person name="Inagaki F."/>
            <person name="Takami H."/>
        </authorList>
    </citation>
    <scope>NUCLEOTIDE SEQUENCE</scope>
    <source>
        <strain evidence="2">Expedition CK06-06</strain>
    </source>
</reference>
<dbReference type="SUPFAM" id="SSF81301">
    <property type="entry name" value="Nucleotidyltransferase"/>
    <property type="match status" value="1"/>
</dbReference>
<feature type="domain" description="Polymerase nucleotidyl transferase" evidence="1">
    <location>
        <begin position="68"/>
        <end position="157"/>
    </location>
</feature>
<dbReference type="InterPro" id="IPR036390">
    <property type="entry name" value="WH_DNA-bd_sf"/>
</dbReference>
<dbReference type="Gene3D" id="3.30.460.10">
    <property type="entry name" value="Beta Polymerase, domain 2"/>
    <property type="match status" value="1"/>
</dbReference>
<dbReference type="CDD" id="cd05403">
    <property type="entry name" value="NT_KNTase_like"/>
    <property type="match status" value="1"/>
</dbReference>
<evidence type="ECO:0000313" key="2">
    <source>
        <dbReference type="EMBL" id="GAH91463.1"/>
    </source>
</evidence>
<proteinExistence type="predicted"/>
<dbReference type="PANTHER" id="PTHR33933">
    <property type="entry name" value="NUCLEOTIDYLTRANSFERASE"/>
    <property type="match status" value="1"/>
</dbReference>
<dbReference type="AlphaFoldDB" id="X1LBI7"/>
<sequence>MSEREIASILKVSHMSVNRTMRELADMNFVNFAVVGKAHLWRVNRKSYAFKVLHKLIKEVSEAEEPLENLRETLVKNLPKALIKRVVLFGSLAKGSERPDSDIDIFIVVKNNQDKQKLEKFLDKLSNICLEVYGNRLAPYVLTEKEVSQKKRLKIISEVNKGLQVFPRTKG</sequence>
<dbReference type="InterPro" id="IPR043519">
    <property type="entry name" value="NT_sf"/>
</dbReference>
<organism evidence="2">
    <name type="scientific">marine sediment metagenome</name>
    <dbReference type="NCBI Taxonomy" id="412755"/>
    <lineage>
        <taxon>unclassified sequences</taxon>
        <taxon>metagenomes</taxon>
        <taxon>ecological metagenomes</taxon>
    </lineage>
</organism>